<gene>
    <name evidence="1" type="ORF">S01H4_34352</name>
</gene>
<evidence type="ECO:0000313" key="1">
    <source>
        <dbReference type="EMBL" id="GAG86820.1"/>
    </source>
</evidence>
<comment type="caution">
    <text evidence="1">The sequence shown here is derived from an EMBL/GenBank/DDBJ whole genome shotgun (WGS) entry which is preliminary data.</text>
</comment>
<dbReference type="EMBL" id="BART01018170">
    <property type="protein sequence ID" value="GAG86820.1"/>
    <property type="molecule type" value="Genomic_DNA"/>
</dbReference>
<dbReference type="AlphaFoldDB" id="X1AVS1"/>
<proteinExistence type="predicted"/>
<accession>X1AVS1</accession>
<name>X1AVS1_9ZZZZ</name>
<sequence length="88" mass="10190">MFNLDEFEQDQVIYPLVEKLNKLLDKNKTEKVEKVINQLEELLVEQEHAISISYILSILAENDFNPNCSISKSFSNGKTKVNRGNNFK</sequence>
<reference evidence="1" key="1">
    <citation type="journal article" date="2014" name="Front. Microbiol.">
        <title>High frequency of phylogenetically diverse reductive dehalogenase-homologous genes in deep subseafloor sedimentary metagenomes.</title>
        <authorList>
            <person name="Kawai M."/>
            <person name="Futagami T."/>
            <person name="Toyoda A."/>
            <person name="Takaki Y."/>
            <person name="Nishi S."/>
            <person name="Hori S."/>
            <person name="Arai W."/>
            <person name="Tsubouchi T."/>
            <person name="Morono Y."/>
            <person name="Uchiyama I."/>
            <person name="Ito T."/>
            <person name="Fujiyama A."/>
            <person name="Inagaki F."/>
            <person name="Takami H."/>
        </authorList>
    </citation>
    <scope>NUCLEOTIDE SEQUENCE</scope>
    <source>
        <strain evidence="1">Expedition CK06-06</strain>
    </source>
</reference>
<protein>
    <submittedName>
        <fullName evidence="1">Uncharacterized protein</fullName>
    </submittedName>
</protein>
<organism evidence="1">
    <name type="scientific">marine sediment metagenome</name>
    <dbReference type="NCBI Taxonomy" id="412755"/>
    <lineage>
        <taxon>unclassified sequences</taxon>
        <taxon>metagenomes</taxon>
        <taxon>ecological metagenomes</taxon>
    </lineage>
</organism>